<name>A0A1A9I0D4_9BACT</name>
<accession>A0A1A9I0D4</accession>
<dbReference type="RefSeq" id="WP_067752169.1">
    <property type="nucleotide sequence ID" value="NZ_CP015772.1"/>
</dbReference>
<protein>
    <recommendedName>
        <fullName evidence="3">DUF2625 domain-containing protein</fullName>
    </recommendedName>
</protein>
<keyword evidence="2" id="KW-1185">Reference proteome</keyword>
<evidence type="ECO:0000313" key="1">
    <source>
        <dbReference type="EMBL" id="ANH80190.1"/>
    </source>
</evidence>
<dbReference type="OrthoDB" id="1550811at2"/>
<dbReference type="Pfam" id="PF10946">
    <property type="entry name" value="DUF2625"/>
    <property type="match status" value="1"/>
</dbReference>
<gene>
    <name evidence="1" type="ORF">A8C56_03630</name>
</gene>
<reference evidence="1 2" key="1">
    <citation type="submission" date="2016-05" db="EMBL/GenBank/DDBJ databases">
        <title>Niabella ginsenosidivorans BS26 whole genome sequencing.</title>
        <authorList>
            <person name="Im W.T."/>
            <person name="Siddiqi M.Z."/>
        </authorList>
    </citation>
    <scope>NUCLEOTIDE SEQUENCE [LARGE SCALE GENOMIC DNA]</scope>
    <source>
        <strain evidence="1 2">BS26</strain>
    </source>
</reference>
<dbReference type="AlphaFoldDB" id="A0A1A9I0D4"/>
<evidence type="ECO:0008006" key="3">
    <source>
        <dbReference type="Google" id="ProtNLM"/>
    </source>
</evidence>
<dbReference type="Proteomes" id="UP000077667">
    <property type="component" value="Chromosome"/>
</dbReference>
<dbReference type="STRING" id="1176587.A8C56_03630"/>
<dbReference type="InterPro" id="IPR021239">
    <property type="entry name" value="DUF2625"/>
</dbReference>
<dbReference type="KEGG" id="nia:A8C56_03630"/>
<dbReference type="EMBL" id="CP015772">
    <property type="protein sequence ID" value="ANH80190.1"/>
    <property type="molecule type" value="Genomic_DNA"/>
</dbReference>
<organism evidence="1 2">
    <name type="scientific">Niabella ginsenosidivorans</name>
    <dbReference type="NCBI Taxonomy" id="1176587"/>
    <lineage>
        <taxon>Bacteria</taxon>
        <taxon>Pseudomonadati</taxon>
        <taxon>Bacteroidota</taxon>
        <taxon>Chitinophagia</taxon>
        <taxon>Chitinophagales</taxon>
        <taxon>Chitinophagaceae</taxon>
        <taxon>Niabella</taxon>
    </lineage>
</organism>
<sequence length="230" mass="25879">MKQLEELINTKEPGWELVKEWIAAAKNPCRVLEADKERAAQELVHAQVTTRSPMGAIIYETGGILINDGWLRILGSGHPELDRGLAEWNKGKSFEAYGDQPAFYLVADDVIGGYFAINGGALGDQPGNVYYLAQDTLEWEDLGCGYSGFVNWALCGDVHKFYATFKWRTWKTDLAAISGNETFAFYPFLWTRYEDINDLTRKAVSADEHFHFTMDMMRQLGEQDTAAATT</sequence>
<dbReference type="NCBIfam" id="NF008498">
    <property type="entry name" value="PRK11408.1-5"/>
    <property type="match status" value="1"/>
</dbReference>
<evidence type="ECO:0000313" key="2">
    <source>
        <dbReference type="Proteomes" id="UP000077667"/>
    </source>
</evidence>
<proteinExistence type="predicted"/>